<reference evidence="1 2" key="1">
    <citation type="submission" date="2021-06" db="EMBL/GenBank/DDBJ databases">
        <title>Caerostris extrusa draft genome.</title>
        <authorList>
            <person name="Kono N."/>
            <person name="Arakawa K."/>
        </authorList>
    </citation>
    <scope>NUCLEOTIDE SEQUENCE [LARGE SCALE GENOMIC DNA]</scope>
</reference>
<keyword evidence="2" id="KW-1185">Reference proteome</keyword>
<dbReference type="AlphaFoldDB" id="A0AAV4SHK6"/>
<protein>
    <recommendedName>
        <fullName evidence="3">Secreted protein</fullName>
    </recommendedName>
</protein>
<dbReference type="EMBL" id="BPLR01009657">
    <property type="protein sequence ID" value="GIY33570.1"/>
    <property type="molecule type" value="Genomic_DNA"/>
</dbReference>
<evidence type="ECO:0000313" key="1">
    <source>
        <dbReference type="EMBL" id="GIY33570.1"/>
    </source>
</evidence>
<accession>A0AAV4SHK6</accession>
<name>A0AAV4SHK6_CAEEX</name>
<evidence type="ECO:0000313" key="2">
    <source>
        <dbReference type="Proteomes" id="UP001054945"/>
    </source>
</evidence>
<proteinExistence type="predicted"/>
<evidence type="ECO:0008006" key="3">
    <source>
        <dbReference type="Google" id="ProtNLM"/>
    </source>
</evidence>
<gene>
    <name evidence="1" type="ORF">CEXT_322351</name>
</gene>
<dbReference type="Proteomes" id="UP001054945">
    <property type="component" value="Unassembled WGS sequence"/>
</dbReference>
<sequence length="106" mass="12531">MWPFPYSWVRCVAMETAGVRWNYKYASRHTCMRKYFVSARIPGRLGMGRILQGVMRPLLLHRVEKSLKYSGRSPGVYLPHFHKSAAVIFFRPLRFFFVPPSFPPFF</sequence>
<comment type="caution">
    <text evidence="1">The sequence shown here is derived from an EMBL/GenBank/DDBJ whole genome shotgun (WGS) entry which is preliminary data.</text>
</comment>
<organism evidence="1 2">
    <name type="scientific">Caerostris extrusa</name>
    <name type="common">Bark spider</name>
    <name type="synonym">Caerostris bankana</name>
    <dbReference type="NCBI Taxonomy" id="172846"/>
    <lineage>
        <taxon>Eukaryota</taxon>
        <taxon>Metazoa</taxon>
        <taxon>Ecdysozoa</taxon>
        <taxon>Arthropoda</taxon>
        <taxon>Chelicerata</taxon>
        <taxon>Arachnida</taxon>
        <taxon>Araneae</taxon>
        <taxon>Araneomorphae</taxon>
        <taxon>Entelegynae</taxon>
        <taxon>Araneoidea</taxon>
        <taxon>Araneidae</taxon>
        <taxon>Caerostris</taxon>
    </lineage>
</organism>